<protein>
    <submittedName>
        <fullName evidence="2">Uncharacterized protein</fullName>
    </submittedName>
</protein>
<gene>
    <name evidence="2" type="ORF">FTUN_7428</name>
</gene>
<keyword evidence="3" id="KW-1185">Reference proteome</keyword>
<name>A0A6M5Z0V8_9BACT</name>
<accession>A0A6M5Z0V8</accession>
<evidence type="ECO:0000313" key="3">
    <source>
        <dbReference type="Proteomes" id="UP000503447"/>
    </source>
</evidence>
<feature type="compositionally biased region" description="Basic and acidic residues" evidence="1">
    <location>
        <begin position="18"/>
        <end position="32"/>
    </location>
</feature>
<evidence type="ECO:0000256" key="1">
    <source>
        <dbReference type="SAM" id="MobiDB-lite"/>
    </source>
</evidence>
<organism evidence="2 3">
    <name type="scientific">Frigoriglobus tundricola</name>
    <dbReference type="NCBI Taxonomy" id="2774151"/>
    <lineage>
        <taxon>Bacteria</taxon>
        <taxon>Pseudomonadati</taxon>
        <taxon>Planctomycetota</taxon>
        <taxon>Planctomycetia</taxon>
        <taxon>Gemmatales</taxon>
        <taxon>Gemmataceae</taxon>
        <taxon>Frigoriglobus</taxon>
    </lineage>
</organism>
<dbReference type="KEGG" id="ftj:FTUN_7428"/>
<dbReference type="AlphaFoldDB" id="A0A6M5Z0V8"/>
<proteinExistence type="predicted"/>
<dbReference type="EMBL" id="CP053452">
    <property type="protein sequence ID" value="QJW99805.1"/>
    <property type="molecule type" value="Genomic_DNA"/>
</dbReference>
<sequence>MNCARNDAGVMAVPSECTDRPFDKSAMAERRGLRSSTL</sequence>
<reference evidence="3" key="1">
    <citation type="submission" date="2020-05" db="EMBL/GenBank/DDBJ databases">
        <title>Frigoriglobus tundricola gen. nov., sp. nov., a psychrotolerant cellulolytic planctomycete of the family Gemmataceae with two divergent copies of 16S rRNA gene.</title>
        <authorList>
            <person name="Kulichevskaya I.S."/>
            <person name="Ivanova A.A."/>
            <person name="Naumoff D.G."/>
            <person name="Beletsky A.V."/>
            <person name="Rijpstra W.I.C."/>
            <person name="Sinninghe Damste J.S."/>
            <person name="Mardanov A.V."/>
            <person name="Ravin N.V."/>
            <person name="Dedysh S.N."/>
        </authorList>
    </citation>
    <scope>NUCLEOTIDE SEQUENCE [LARGE SCALE GENOMIC DNA]</scope>
    <source>
        <strain evidence="3">PL17</strain>
    </source>
</reference>
<feature type="region of interest" description="Disordered" evidence="1">
    <location>
        <begin position="18"/>
        <end position="38"/>
    </location>
</feature>
<dbReference type="Proteomes" id="UP000503447">
    <property type="component" value="Chromosome"/>
</dbReference>
<evidence type="ECO:0000313" key="2">
    <source>
        <dbReference type="EMBL" id="QJW99805.1"/>
    </source>
</evidence>